<name>A0AB73A835_ENTFC</name>
<sequence length="41" mass="4986">MVDFRIAEFLEEFVKRVFYSLEYVRIGVVYLGRKTGEKKRI</sequence>
<proteinExistence type="predicted"/>
<protein>
    <submittedName>
        <fullName evidence="1">Uncharacterized protein</fullName>
    </submittedName>
</protein>
<reference evidence="1 2" key="1">
    <citation type="submission" date="2013-06" db="EMBL/GenBank/DDBJ databases">
        <authorList>
            <person name="Weinstock G."/>
            <person name="Sodergren E."/>
            <person name="Lobos E.A."/>
            <person name="Fulton L."/>
            <person name="Fulton R."/>
            <person name="Courtney L."/>
            <person name="Fronick C."/>
            <person name="O'Laughlin M."/>
            <person name="Godfrey J."/>
            <person name="Wilson R.M."/>
            <person name="Miner T."/>
            <person name="Farmer C."/>
            <person name="Delehaunty K."/>
            <person name="Cordes M."/>
            <person name="Minx P."/>
            <person name="Tomlinson C."/>
            <person name="Chen J."/>
            <person name="Wollam A."/>
            <person name="Pepin K.H."/>
            <person name="Bhonagiri V."/>
            <person name="Zhang X."/>
            <person name="Warren W."/>
            <person name="Mitreva M."/>
            <person name="Mardis E.R."/>
            <person name="Wilson R.K."/>
        </authorList>
    </citation>
    <scope>NUCLEOTIDE SEQUENCE [LARGE SCALE GENOMIC DNA]</scope>
    <source>
        <strain evidence="1 2">SD2A-2</strain>
    </source>
</reference>
<dbReference type="AlphaFoldDB" id="A0AB73A835"/>
<dbReference type="Proteomes" id="UP000014622">
    <property type="component" value="Unassembled WGS sequence"/>
</dbReference>
<gene>
    <name evidence="1" type="ORF">D356_01891</name>
</gene>
<comment type="caution">
    <text evidence="1">The sequence shown here is derived from an EMBL/GenBank/DDBJ whole genome shotgun (WGS) entry which is preliminary data.</text>
</comment>
<evidence type="ECO:0000313" key="2">
    <source>
        <dbReference type="Proteomes" id="UP000014622"/>
    </source>
</evidence>
<organism evidence="1 2">
    <name type="scientific">Enterococcus faecium SD2A-2</name>
    <dbReference type="NCBI Taxonomy" id="1244154"/>
    <lineage>
        <taxon>Bacteria</taxon>
        <taxon>Bacillati</taxon>
        <taxon>Bacillota</taxon>
        <taxon>Bacilli</taxon>
        <taxon>Lactobacillales</taxon>
        <taxon>Enterococcaceae</taxon>
        <taxon>Enterococcus</taxon>
    </lineage>
</organism>
<dbReference type="EMBL" id="ATIT01000104">
    <property type="protein sequence ID" value="EPI10840.1"/>
    <property type="molecule type" value="Genomic_DNA"/>
</dbReference>
<accession>A0AB73A835</accession>
<evidence type="ECO:0000313" key="1">
    <source>
        <dbReference type="EMBL" id="EPI10840.1"/>
    </source>
</evidence>